<reference evidence="3" key="1">
    <citation type="journal article" date="2019" name="Int. J. Syst. Evol. Microbiol.">
        <title>The Global Catalogue of Microorganisms (GCM) 10K type strain sequencing project: providing services to taxonomists for standard genome sequencing and annotation.</title>
        <authorList>
            <consortium name="The Broad Institute Genomics Platform"/>
            <consortium name="The Broad Institute Genome Sequencing Center for Infectious Disease"/>
            <person name="Wu L."/>
            <person name="Ma J."/>
        </authorList>
    </citation>
    <scope>NUCLEOTIDE SEQUENCE [LARGE SCALE GENOMIC DNA]</scope>
    <source>
        <strain evidence="3">JCM 13002</strain>
    </source>
</reference>
<protein>
    <submittedName>
        <fullName evidence="2">Bifunctional DNA primase/polymerase</fullName>
    </submittedName>
</protein>
<dbReference type="EMBL" id="BAAALD010000031">
    <property type="protein sequence ID" value="GAA1088250.1"/>
    <property type="molecule type" value="Genomic_DNA"/>
</dbReference>
<accession>A0ABP4E266</accession>
<dbReference type="InterPro" id="IPR015330">
    <property type="entry name" value="DNA_primase/pol_bifunc_N"/>
</dbReference>
<comment type="caution">
    <text evidence="2">The sequence shown here is derived from an EMBL/GenBank/DDBJ whole genome shotgun (WGS) entry which is preliminary data.</text>
</comment>
<dbReference type="Proteomes" id="UP001499987">
    <property type="component" value="Unassembled WGS sequence"/>
</dbReference>
<feature type="domain" description="DNA primase/polymerase bifunctional N-terminal" evidence="1">
    <location>
        <begin position="23"/>
        <end position="191"/>
    </location>
</feature>
<sequence length="216" mass="22823">MRRMQLRWPGSRRREQGALLLAALEAADRGWPVVPGARAVRGVFGPCSCGEQRCPLPGAHPHDPPLAAATTDGRMVQWWWERRAPGAPVLVATGRSVCGVSLPAAAGERVLRYFADLGVPVGPVLAAPGRHVLLVAPFTLEELGGLLAERPWVPGSLRYHGPGGYVLLPPSQTGAGGVHWVSPPVGNGLWLPQVGTLLEGLIAASVAEPDDSRLAY</sequence>
<evidence type="ECO:0000313" key="3">
    <source>
        <dbReference type="Proteomes" id="UP001499987"/>
    </source>
</evidence>
<proteinExistence type="predicted"/>
<name>A0ABP4E266_9ACTN</name>
<evidence type="ECO:0000259" key="1">
    <source>
        <dbReference type="SMART" id="SM00943"/>
    </source>
</evidence>
<dbReference type="SMART" id="SM00943">
    <property type="entry name" value="Prim-Pol"/>
    <property type="match status" value="1"/>
</dbReference>
<organism evidence="2 3">
    <name type="scientific">Kitasatospora arboriphila</name>
    <dbReference type="NCBI Taxonomy" id="258052"/>
    <lineage>
        <taxon>Bacteria</taxon>
        <taxon>Bacillati</taxon>
        <taxon>Actinomycetota</taxon>
        <taxon>Actinomycetes</taxon>
        <taxon>Kitasatosporales</taxon>
        <taxon>Streptomycetaceae</taxon>
        <taxon>Kitasatospora</taxon>
    </lineage>
</organism>
<keyword evidence="3" id="KW-1185">Reference proteome</keyword>
<evidence type="ECO:0000313" key="2">
    <source>
        <dbReference type="EMBL" id="GAA1088250.1"/>
    </source>
</evidence>
<gene>
    <name evidence="2" type="ORF">GCM10009663_34840</name>
</gene>
<dbReference type="Pfam" id="PF09250">
    <property type="entry name" value="Prim-Pol"/>
    <property type="match status" value="1"/>
</dbReference>
<dbReference type="RefSeq" id="WP_344624538.1">
    <property type="nucleotide sequence ID" value="NZ_BAAALD010000031.1"/>
</dbReference>